<name>A0ABQ9WFX6_SAGOE</name>
<feature type="compositionally biased region" description="Pro residues" evidence="1">
    <location>
        <begin position="96"/>
        <end position="112"/>
    </location>
</feature>
<protein>
    <submittedName>
        <fullName evidence="2">Uncharacterized protein</fullName>
    </submittedName>
</protein>
<sequence>SKKELNSNHDGADETSGESREPGGRPAPPSSPPAPARRPPAGPGARAGGAWRGSGARSAPFFVRGGAGGPGWRRGGGRLCEAGALRPARRGRRRPPLPLPPPSLSSPSLPPEKPLFIVLRHDASLPSAAAAATWCGRTRPRARPPARFPYAPGPRRHPQNPRPEVGPGGVSAWSWGGVGARGTRGRPRAGPRLAGEMLWPARAHSPRGAAAPSRQRAEKPGATASVSGGGCQSRDGYRK</sequence>
<feature type="region of interest" description="Disordered" evidence="1">
    <location>
        <begin position="1"/>
        <end position="112"/>
    </location>
</feature>
<feature type="compositionally biased region" description="Pro residues" evidence="1">
    <location>
        <begin position="25"/>
        <end position="42"/>
    </location>
</feature>
<accession>A0ABQ9WFX6</accession>
<proteinExistence type="predicted"/>
<feature type="region of interest" description="Disordered" evidence="1">
    <location>
        <begin position="133"/>
        <end position="239"/>
    </location>
</feature>
<gene>
    <name evidence="2" type="ORF">P7K49_001786</name>
</gene>
<keyword evidence="3" id="KW-1185">Reference proteome</keyword>
<reference evidence="2 3" key="1">
    <citation type="submission" date="2023-05" db="EMBL/GenBank/DDBJ databases">
        <title>B98-5 Cell Line De Novo Hybrid Assembly: An Optical Mapping Approach.</title>
        <authorList>
            <person name="Kananen K."/>
            <person name="Auerbach J.A."/>
            <person name="Kautto E."/>
            <person name="Blachly J.S."/>
        </authorList>
    </citation>
    <scope>NUCLEOTIDE SEQUENCE [LARGE SCALE GENOMIC DNA]</scope>
    <source>
        <strain evidence="2">B95-8</strain>
        <tissue evidence="2">Cell line</tissue>
    </source>
</reference>
<comment type="caution">
    <text evidence="2">The sequence shown here is derived from an EMBL/GenBank/DDBJ whole genome shotgun (WGS) entry which is preliminary data.</text>
</comment>
<evidence type="ECO:0000313" key="3">
    <source>
        <dbReference type="Proteomes" id="UP001266305"/>
    </source>
</evidence>
<feature type="non-terminal residue" evidence="2">
    <location>
        <position position="1"/>
    </location>
</feature>
<evidence type="ECO:0000313" key="2">
    <source>
        <dbReference type="EMBL" id="KAK2120400.1"/>
    </source>
</evidence>
<organism evidence="2 3">
    <name type="scientific">Saguinus oedipus</name>
    <name type="common">Cotton-top tamarin</name>
    <name type="synonym">Oedipomidas oedipus</name>
    <dbReference type="NCBI Taxonomy" id="9490"/>
    <lineage>
        <taxon>Eukaryota</taxon>
        <taxon>Metazoa</taxon>
        <taxon>Chordata</taxon>
        <taxon>Craniata</taxon>
        <taxon>Vertebrata</taxon>
        <taxon>Euteleostomi</taxon>
        <taxon>Mammalia</taxon>
        <taxon>Eutheria</taxon>
        <taxon>Euarchontoglires</taxon>
        <taxon>Primates</taxon>
        <taxon>Haplorrhini</taxon>
        <taxon>Platyrrhini</taxon>
        <taxon>Cebidae</taxon>
        <taxon>Callitrichinae</taxon>
        <taxon>Saguinus</taxon>
    </lineage>
</organism>
<feature type="compositionally biased region" description="Gly residues" evidence="1">
    <location>
        <begin position="65"/>
        <end position="78"/>
    </location>
</feature>
<dbReference type="Proteomes" id="UP001266305">
    <property type="component" value="Unassembled WGS sequence"/>
</dbReference>
<evidence type="ECO:0000256" key="1">
    <source>
        <dbReference type="SAM" id="MobiDB-lite"/>
    </source>
</evidence>
<feature type="compositionally biased region" description="Basic and acidic residues" evidence="1">
    <location>
        <begin position="1"/>
        <end position="23"/>
    </location>
</feature>
<dbReference type="EMBL" id="JASSZA010000001">
    <property type="protein sequence ID" value="KAK2120400.1"/>
    <property type="molecule type" value="Genomic_DNA"/>
</dbReference>